<dbReference type="RefSeq" id="XP_041293882.1">
    <property type="nucleotide sequence ID" value="XM_041433561.1"/>
</dbReference>
<dbReference type="GeneID" id="64695820"/>
<dbReference type="InterPro" id="IPR041078">
    <property type="entry name" value="Plavaka"/>
</dbReference>
<name>A0A9P7F8T1_9AGAM</name>
<evidence type="ECO:0000313" key="1">
    <source>
        <dbReference type="EMBL" id="KAG2110204.1"/>
    </source>
</evidence>
<dbReference type="EMBL" id="JABBWM010000021">
    <property type="protein sequence ID" value="KAG2110204.1"/>
    <property type="molecule type" value="Genomic_DNA"/>
</dbReference>
<accession>A0A9P7F8T1</accession>
<dbReference type="AlphaFoldDB" id="A0A9P7F8T1"/>
<organism evidence="1 2">
    <name type="scientific">Suillus discolor</name>
    <dbReference type="NCBI Taxonomy" id="1912936"/>
    <lineage>
        <taxon>Eukaryota</taxon>
        <taxon>Fungi</taxon>
        <taxon>Dikarya</taxon>
        <taxon>Basidiomycota</taxon>
        <taxon>Agaricomycotina</taxon>
        <taxon>Agaricomycetes</taxon>
        <taxon>Agaricomycetidae</taxon>
        <taxon>Boletales</taxon>
        <taxon>Suillineae</taxon>
        <taxon>Suillaceae</taxon>
        <taxon>Suillus</taxon>
    </lineage>
</organism>
<dbReference type="Proteomes" id="UP000823399">
    <property type="component" value="Unassembled WGS sequence"/>
</dbReference>
<proteinExistence type="predicted"/>
<dbReference type="Pfam" id="PF18759">
    <property type="entry name" value="Plavaka"/>
    <property type="match status" value="1"/>
</dbReference>
<gene>
    <name evidence="1" type="ORF">F5147DRAFT_651860</name>
</gene>
<evidence type="ECO:0000313" key="2">
    <source>
        <dbReference type="Proteomes" id="UP000823399"/>
    </source>
</evidence>
<reference evidence="1" key="1">
    <citation type="journal article" date="2020" name="New Phytol.">
        <title>Comparative genomics reveals dynamic genome evolution in host specialist ectomycorrhizal fungi.</title>
        <authorList>
            <person name="Lofgren L.A."/>
            <person name="Nguyen N.H."/>
            <person name="Vilgalys R."/>
            <person name="Ruytinx J."/>
            <person name="Liao H.L."/>
            <person name="Branco S."/>
            <person name="Kuo A."/>
            <person name="LaButti K."/>
            <person name="Lipzen A."/>
            <person name="Andreopoulos W."/>
            <person name="Pangilinan J."/>
            <person name="Riley R."/>
            <person name="Hundley H."/>
            <person name="Na H."/>
            <person name="Barry K."/>
            <person name="Grigoriev I.V."/>
            <person name="Stajich J.E."/>
            <person name="Kennedy P.G."/>
        </authorList>
    </citation>
    <scope>NUCLEOTIDE SEQUENCE</scope>
    <source>
        <strain evidence="1">FC423</strain>
    </source>
</reference>
<dbReference type="OrthoDB" id="2418900at2759"/>
<comment type="caution">
    <text evidence="1">The sequence shown here is derived from an EMBL/GenBank/DDBJ whole genome shotgun (WGS) entry which is preliminary data.</text>
</comment>
<keyword evidence="2" id="KW-1185">Reference proteome</keyword>
<protein>
    <submittedName>
        <fullName evidence="1">Uncharacterized protein</fullName>
    </submittedName>
</protein>
<sequence>MHTGKWWWEMQKKLDEHCSGGTIVPIIISLDKTQVTMFRIKTAYPVYLTIGNIPKEICHKLSYGSHILLAYLPTTCLEYIINQASHHHAIANLYYACLCRVLALLKPAGLEGIPMHSRDGALRRCHLLFATFISDYPEQLLATGVKFGECPKCDIEAKDMGSNTAPFHLQKLREVLDALATLNHGNLVFVHACTTAGIKPIIHPFLEDLPFTNIFWAITPDVLHQLYQGLLKHLLGWLSAACGAAEIDARCRQLSLNHHICLFTKGITCLSHMCCFIFGIIIDVHLPNNLNPCGGYSTSYILCNTLVTAQRHFTHSTRH</sequence>